<dbReference type="Proteomes" id="UP000298138">
    <property type="component" value="Unassembled WGS sequence"/>
</dbReference>
<reference evidence="7 8" key="1">
    <citation type="submission" date="2019-04" db="EMBL/GenBank/DDBJ databases">
        <title>Comparative genomics and transcriptomics to analyze fruiting body development in filamentous ascomycetes.</title>
        <authorList>
            <consortium name="DOE Joint Genome Institute"/>
            <person name="Lutkenhaus R."/>
            <person name="Traeger S."/>
            <person name="Breuer J."/>
            <person name="Kuo A."/>
            <person name="Lipzen A."/>
            <person name="Pangilinan J."/>
            <person name="Dilworth D."/>
            <person name="Sandor L."/>
            <person name="Poggeler S."/>
            <person name="Barry K."/>
            <person name="Grigoriev I.V."/>
            <person name="Nowrousian M."/>
        </authorList>
    </citation>
    <scope>NUCLEOTIDE SEQUENCE [LARGE SCALE GENOMIC DNA]</scope>
    <source>
        <strain evidence="7 8">CBS 389.68</strain>
    </source>
</reference>
<organism evidence="7 8">
    <name type="scientific">Ascodesmis nigricans</name>
    <dbReference type="NCBI Taxonomy" id="341454"/>
    <lineage>
        <taxon>Eukaryota</taxon>
        <taxon>Fungi</taxon>
        <taxon>Dikarya</taxon>
        <taxon>Ascomycota</taxon>
        <taxon>Pezizomycotina</taxon>
        <taxon>Pezizomycetes</taxon>
        <taxon>Pezizales</taxon>
        <taxon>Ascodesmidaceae</taxon>
        <taxon>Ascodesmis</taxon>
    </lineage>
</organism>
<dbReference type="AlphaFoldDB" id="A0A4S2N6X0"/>
<dbReference type="InterPro" id="IPR040107">
    <property type="entry name" value="Snu23"/>
</dbReference>
<dbReference type="GO" id="GO:0046540">
    <property type="term" value="C:U4/U6 x U5 tri-snRNP complex"/>
    <property type="evidence" value="ECO:0007669"/>
    <property type="project" value="TreeGrafter"/>
</dbReference>
<name>A0A4S2N6X0_9PEZI</name>
<keyword evidence="8" id="KW-1185">Reference proteome</keyword>
<dbReference type="OrthoDB" id="30343at2759"/>
<feature type="compositionally biased region" description="Basic residues" evidence="5">
    <location>
        <begin position="182"/>
        <end position="196"/>
    </location>
</feature>
<evidence type="ECO:0000259" key="6">
    <source>
        <dbReference type="PROSITE" id="PS00028"/>
    </source>
</evidence>
<dbReference type="SUPFAM" id="SSF57667">
    <property type="entry name" value="beta-beta-alpha zinc fingers"/>
    <property type="match status" value="1"/>
</dbReference>
<dbReference type="GO" id="GO:0000398">
    <property type="term" value="P:mRNA splicing, via spliceosome"/>
    <property type="evidence" value="ECO:0007669"/>
    <property type="project" value="InterPro"/>
</dbReference>
<keyword evidence="3" id="KW-0862">Zinc</keyword>
<sequence length="239" mass="27107">MPDDQKSAYGSGVGEANFRRTWDRTEWAAKAKEREAAHRAESKARAEAAAAGKKYHAAVPDDAEMISARRDRINFTENLNKTTLVPVGAGVGKRGKSAGYYCETCDLTFKDSLQWVDHLNSKQHLAATGAKAEVKVATLEEVLERMAWLKRLKVEREKGLQMDLKERLEENARLEEEERRARREKRKETRRMKRTVQVKQEEKDDGPRDTNMGEEEDADAIAMARMMGFSGGFGTTKRD</sequence>
<dbReference type="PANTHER" id="PTHR45986">
    <property type="entry name" value="ZINC FINGER MATRIN-TYPE PROTEIN 2"/>
    <property type="match status" value="1"/>
</dbReference>
<protein>
    <recommendedName>
        <fullName evidence="6">C2H2-type domain-containing protein</fullName>
    </recommendedName>
</protein>
<keyword evidence="4" id="KW-0539">Nucleus</keyword>
<dbReference type="InterPro" id="IPR003604">
    <property type="entry name" value="Matrin/U1-like-C_Znf_C2H2"/>
</dbReference>
<evidence type="ECO:0000256" key="1">
    <source>
        <dbReference type="ARBA" id="ARBA00022723"/>
    </source>
</evidence>
<dbReference type="GO" id="GO:0005681">
    <property type="term" value="C:spliceosomal complex"/>
    <property type="evidence" value="ECO:0007669"/>
    <property type="project" value="InterPro"/>
</dbReference>
<dbReference type="Gene3D" id="3.30.160.60">
    <property type="entry name" value="Classic Zinc Finger"/>
    <property type="match status" value="1"/>
</dbReference>
<dbReference type="Pfam" id="PF12171">
    <property type="entry name" value="zf-C2H2_jaz"/>
    <property type="match status" value="1"/>
</dbReference>
<accession>A0A4S2N6X0</accession>
<dbReference type="GO" id="GO:0003676">
    <property type="term" value="F:nucleic acid binding"/>
    <property type="evidence" value="ECO:0007669"/>
    <property type="project" value="InterPro"/>
</dbReference>
<dbReference type="InterPro" id="IPR022755">
    <property type="entry name" value="Znf_C2H2_jaz"/>
</dbReference>
<gene>
    <name evidence="7" type="ORF">EX30DRAFT_15000</name>
</gene>
<feature type="domain" description="C2H2-type" evidence="6">
    <location>
        <begin position="102"/>
        <end position="124"/>
    </location>
</feature>
<dbReference type="InterPro" id="IPR036236">
    <property type="entry name" value="Znf_C2H2_sf"/>
</dbReference>
<feature type="compositionally biased region" description="Basic and acidic residues" evidence="5">
    <location>
        <begin position="199"/>
        <end position="208"/>
    </location>
</feature>
<dbReference type="InterPro" id="IPR013087">
    <property type="entry name" value="Znf_C2H2_type"/>
</dbReference>
<feature type="region of interest" description="Disordered" evidence="5">
    <location>
        <begin position="173"/>
        <end position="215"/>
    </location>
</feature>
<dbReference type="PROSITE" id="PS00028">
    <property type="entry name" value="ZINC_FINGER_C2H2_1"/>
    <property type="match status" value="1"/>
</dbReference>
<proteinExistence type="predicted"/>
<evidence type="ECO:0000313" key="8">
    <source>
        <dbReference type="Proteomes" id="UP000298138"/>
    </source>
</evidence>
<dbReference type="PANTHER" id="PTHR45986:SF1">
    <property type="entry name" value="ZINC FINGER MATRIN-TYPE PROTEIN 2"/>
    <property type="match status" value="1"/>
</dbReference>
<evidence type="ECO:0000313" key="7">
    <source>
        <dbReference type="EMBL" id="TGZ85040.1"/>
    </source>
</evidence>
<evidence type="ECO:0000256" key="5">
    <source>
        <dbReference type="SAM" id="MobiDB-lite"/>
    </source>
</evidence>
<dbReference type="EMBL" id="ML220112">
    <property type="protein sequence ID" value="TGZ85040.1"/>
    <property type="molecule type" value="Genomic_DNA"/>
</dbReference>
<keyword evidence="1" id="KW-0479">Metal-binding</keyword>
<dbReference type="SMART" id="SM00451">
    <property type="entry name" value="ZnF_U1"/>
    <property type="match status" value="1"/>
</dbReference>
<dbReference type="STRING" id="341454.A0A4S2N6X0"/>
<evidence type="ECO:0000256" key="4">
    <source>
        <dbReference type="ARBA" id="ARBA00023242"/>
    </source>
</evidence>
<evidence type="ECO:0000256" key="2">
    <source>
        <dbReference type="ARBA" id="ARBA00022771"/>
    </source>
</evidence>
<evidence type="ECO:0000256" key="3">
    <source>
        <dbReference type="ARBA" id="ARBA00022833"/>
    </source>
</evidence>
<dbReference type="GO" id="GO:0008270">
    <property type="term" value="F:zinc ion binding"/>
    <property type="evidence" value="ECO:0007669"/>
    <property type="project" value="UniProtKB-KW"/>
</dbReference>
<keyword evidence="2" id="KW-0863">Zinc-finger</keyword>
<dbReference type="InParanoid" id="A0A4S2N6X0"/>